<protein>
    <recommendedName>
        <fullName evidence="1">C2H2-type domain-containing protein</fullName>
    </recommendedName>
</protein>
<dbReference type="EMBL" id="JACGCM010001717">
    <property type="protein sequence ID" value="KAF6151102.1"/>
    <property type="molecule type" value="Genomic_DNA"/>
</dbReference>
<reference evidence="2 3" key="1">
    <citation type="journal article" date="2020" name="IScience">
        <title>Genome Sequencing of the Endangered Kingdonia uniflora (Circaeasteraceae, Ranunculales) Reveals Potential Mechanisms of Evolutionary Specialization.</title>
        <authorList>
            <person name="Sun Y."/>
            <person name="Deng T."/>
            <person name="Zhang A."/>
            <person name="Moore M.J."/>
            <person name="Landis J.B."/>
            <person name="Lin N."/>
            <person name="Zhang H."/>
            <person name="Zhang X."/>
            <person name="Huang J."/>
            <person name="Zhang X."/>
            <person name="Sun H."/>
            <person name="Wang H."/>
        </authorList>
    </citation>
    <scope>NUCLEOTIDE SEQUENCE [LARGE SCALE GENOMIC DNA]</scope>
    <source>
        <strain evidence="2">TB1705</strain>
        <tissue evidence="2">Leaf</tissue>
    </source>
</reference>
<organism evidence="2 3">
    <name type="scientific">Kingdonia uniflora</name>
    <dbReference type="NCBI Taxonomy" id="39325"/>
    <lineage>
        <taxon>Eukaryota</taxon>
        <taxon>Viridiplantae</taxon>
        <taxon>Streptophyta</taxon>
        <taxon>Embryophyta</taxon>
        <taxon>Tracheophyta</taxon>
        <taxon>Spermatophyta</taxon>
        <taxon>Magnoliopsida</taxon>
        <taxon>Ranunculales</taxon>
        <taxon>Circaeasteraceae</taxon>
        <taxon>Kingdonia</taxon>
    </lineage>
</organism>
<dbReference type="Pfam" id="PF12874">
    <property type="entry name" value="zf-met"/>
    <property type="match status" value="1"/>
</dbReference>
<dbReference type="Proteomes" id="UP000541444">
    <property type="component" value="Unassembled WGS sequence"/>
</dbReference>
<sequence length="151" mass="17203">MAARNKVSFLPNETCENKATTEKRNAAPCFSVLEKFLKEWSYDICQVKTSSNENLRDHLRGKKHKKKHEEIKANKMAAKIKGISKQNDIEELTLGSKMLMNIPFSFLEPSRHHNPLQAGYFSKVQKTTKRKRKASSAITGVVKVCLVLRLS</sequence>
<name>A0A7J7M8D3_9MAGN</name>
<dbReference type="OrthoDB" id="434647at2759"/>
<dbReference type="AlphaFoldDB" id="A0A7J7M8D3"/>
<accession>A0A7J7M8D3</accession>
<gene>
    <name evidence="2" type="ORF">GIB67_042437</name>
</gene>
<evidence type="ECO:0000313" key="2">
    <source>
        <dbReference type="EMBL" id="KAF6151102.1"/>
    </source>
</evidence>
<comment type="caution">
    <text evidence="2">The sequence shown here is derived from an EMBL/GenBank/DDBJ whole genome shotgun (WGS) entry which is preliminary data.</text>
</comment>
<dbReference type="Gene3D" id="3.30.160.60">
    <property type="entry name" value="Classic Zinc Finger"/>
    <property type="match status" value="1"/>
</dbReference>
<keyword evidence="3" id="KW-1185">Reference proteome</keyword>
<evidence type="ECO:0000259" key="1">
    <source>
        <dbReference type="Pfam" id="PF12874"/>
    </source>
</evidence>
<feature type="domain" description="C2H2-type" evidence="1">
    <location>
        <begin position="43"/>
        <end position="64"/>
    </location>
</feature>
<dbReference type="InterPro" id="IPR013087">
    <property type="entry name" value="Znf_C2H2_type"/>
</dbReference>
<proteinExistence type="predicted"/>
<dbReference type="SUPFAM" id="SSF57667">
    <property type="entry name" value="beta-beta-alpha zinc fingers"/>
    <property type="match status" value="1"/>
</dbReference>
<dbReference type="InterPro" id="IPR036236">
    <property type="entry name" value="Znf_C2H2_sf"/>
</dbReference>
<evidence type="ECO:0000313" key="3">
    <source>
        <dbReference type="Proteomes" id="UP000541444"/>
    </source>
</evidence>